<evidence type="ECO:0000313" key="1">
    <source>
        <dbReference type="Proteomes" id="UP000790787"/>
    </source>
</evidence>
<keyword evidence="1" id="KW-1185">Reference proteome</keyword>
<proteinExistence type="predicted"/>
<protein>
    <submittedName>
        <fullName evidence="2">Uncharacterized protein LOC107814043</fullName>
    </submittedName>
</protein>
<sequence>MADKFVTVHAGPKKAEMRVNDTFAIRQSPGDGLRDFLARLNKVVYALEKLGTKVMWPPKMRSDTSTRKSDAFCEFHQDHGHKMKDCHALKLELVNLLQQGHLKELLSYKGRNTLARGQECPGPPNLPSPACTINLIIGGSNDASINGIKFTATQKLKRSITHERYDGLEESIIFNELDADGLTLPHNDALIITLRILDTNVRRIMVYDRSGACIIHPRVLAQMGLEEKIVPHFITLTGFNNTVEQTSGEITLPVLTDGVTLETMFHVMDQDTT</sequence>
<gene>
    <name evidence="2" type="primary">LOC107814043</name>
</gene>
<organism evidence="1 2">
    <name type="scientific">Nicotiana tabacum</name>
    <name type="common">Common tobacco</name>
    <dbReference type="NCBI Taxonomy" id="4097"/>
    <lineage>
        <taxon>Eukaryota</taxon>
        <taxon>Viridiplantae</taxon>
        <taxon>Streptophyta</taxon>
        <taxon>Embryophyta</taxon>
        <taxon>Tracheophyta</taxon>
        <taxon>Spermatophyta</taxon>
        <taxon>Magnoliopsida</taxon>
        <taxon>eudicotyledons</taxon>
        <taxon>Gunneridae</taxon>
        <taxon>Pentapetalae</taxon>
        <taxon>asterids</taxon>
        <taxon>lamiids</taxon>
        <taxon>Solanales</taxon>
        <taxon>Solanaceae</taxon>
        <taxon>Nicotianoideae</taxon>
        <taxon>Nicotianeae</taxon>
        <taxon>Nicotiana</taxon>
    </lineage>
</organism>
<reference evidence="1" key="1">
    <citation type="journal article" date="2014" name="Nat. Commun.">
        <title>The tobacco genome sequence and its comparison with those of tomato and potato.</title>
        <authorList>
            <person name="Sierro N."/>
            <person name="Battey J.N."/>
            <person name="Ouadi S."/>
            <person name="Bakaher N."/>
            <person name="Bovet L."/>
            <person name="Willig A."/>
            <person name="Goepfert S."/>
            <person name="Peitsch M.C."/>
            <person name="Ivanov N.V."/>
        </authorList>
    </citation>
    <scope>NUCLEOTIDE SEQUENCE [LARGE SCALE GENOMIC DNA]</scope>
</reference>
<reference evidence="2" key="2">
    <citation type="submission" date="2025-08" db="UniProtKB">
        <authorList>
            <consortium name="RefSeq"/>
        </authorList>
    </citation>
    <scope>IDENTIFICATION</scope>
    <source>
        <tissue evidence="2">Leaf</tissue>
    </source>
</reference>
<accession>A0AC58SEY1</accession>
<name>A0AC58SEY1_TOBAC</name>
<dbReference type="RefSeq" id="XP_075083537.1">
    <property type="nucleotide sequence ID" value="XM_075227436.1"/>
</dbReference>
<dbReference type="Proteomes" id="UP000790787">
    <property type="component" value="Chromosome 12"/>
</dbReference>
<evidence type="ECO:0000313" key="2">
    <source>
        <dbReference type="RefSeq" id="XP_075083537.1"/>
    </source>
</evidence>